<evidence type="ECO:0000313" key="2">
    <source>
        <dbReference type="Proteomes" id="UP000680206"/>
    </source>
</evidence>
<dbReference type="EMBL" id="JAGEPF010000006">
    <property type="protein sequence ID" value="MBO2458177.1"/>
    <property type="molecule type" value="Genomic_DNA"/>
</dbReference>
<dbReference type="RefSeq" id="WP_208239928.1">
    <property type="nucleotide sequence ID" value="NZ_JAGEPF010000006.1"/>
</dbReference>
<proteinExistence type="predicted"/>
<keyword evidence="2" id="KW-1185">Reference proteome</keyword>
<evidence type="ECO:0000313" key="1">
    <source>
        <dbReference type="EMBL" id="MBO2458177.1"/>
    </source>
</evidence>
<accession>A0ABS3RND6</accession>
<comment type="caution">
    <text evidence="1">The sequence shown here is derived from an EMBL/GenBank/DDBJ whole genome shotgun (WGS) entry which is preliminary data.</text>
</comment>
<protein>
    <submittedName>
        <fullName evidence="1">Uncharacterized protein</fullName>
    </submittedName>
</protein>
<gene>
    <name evidence="1" type="ORF">J4709_11415</name>
</gene>
<organism evidence="1 2">
    <name type="scientific">Actinomadura violacea</name>
    <dbReference type="NCBI Taxonomy" id="2819934"/>
    <lineage>
        <taxon>Bacteria</taxon>
        <taxon>Bacillati</taxon>
        <taxon>Actinomycetota</taxon>
        <taxon>Actinomycetes</taxon>
        <taxon>Streptosporangiales</taxon>
        <taxon>Thermomonosporaceae</taxon>
        <taxon>Actinomadura</taxon>
    </lineage>
</organism>
<reference evidence="1 2" key="1">
    <citation type="submission" date="2021-03" db="EMBL/GenBank/DDBJ databases">
        <title>Actinomadura violae sp. nov., isolated from lichen in Thailand.</title>
        <authorList>
            <person name="Kanchanasin P."/>
            <person name="Saeng-In P."/>
            <person name="Phongsopitanun W."/>
            <person name="Yuki M."/>
            <person name="Kudo T."/>
            <person name="Ohkuma M."/>
            <person name="Tanasupawat S."/>
        </authorList>
    </citation>
    <scope>NUCLEOTIDE SEQUENCE [LARGE SCALE GENOMIC DNA]</scope>
    <source>
        <strain evidence="1 2">LCR2-06</strain>
    </source>
</reference>
<name>A0ABS3RND6_9ACTN</name>
<dbReference type="Proteomes" id="UP000680206">
    <property type="component" value="Unassembled WGS sequence"/>
</dbReference>
<sequence>MIVAVRTIGEAREYVRVQLADCADLEIVLGTGYLDPQNRDVTVYLSRCRPDSEQRIWEFLVADSATDGYGPGTSEAIDGGQWLMLYSGQEQQLAAWADQMFSPALRPVAEGEDYLRLLGHAEGSLTELRKLLVERRGAAGSVWTEQGRAVLAQQPAAFDPAWIDARIGELRTVTERLVARYRDAERRGLI</sequence>